<dbReference type="AlphaFoldDB" id="A0A226H7X8"/>
<dbReference type="OrthoDB" id="1348966at2"/>
<evidence type="ECO:0000313" key="1">
    <source>
        <dbReference type="EMBL" id="OXA90387.1"/>
    </source>
</evidence>
<dbReference type="Proteomes" id="UP000198345">
    <property type="component" value="Unassembled WGS sequence"/>
</dbReference>
<evidence type="ECO:0000313" key="2">
    <source>
        <dbReference type="Proteomes" id="UP000198345"/>
    </source>
</evidence>
<sequence>MSKTAKFVLILLENANWIENQALQFYTQLFKDAESSAKKYTEENFSIQKLMKIQNDFSVEIVMVYEDETPKSFMKLNSSRLYNQNLNANKPICITDIVYSSPDEIKLLINRAEEIGIQRKHDLIWVKALKEDLILIEILEAFDFKKFTFQKEETDAMSENHHYFKKKLL</sequence>
<dbReference type="RefSeq" id="WP_089050176.1">
    <property type="nucleotide sequence ID" value="NZ_FXTV01000009.1"/>
</dbReference>
<organism evidence="1 2">
    <name type="scientific">Flavobacterium hercynium</name>
    <dbReference type="NCBI Taxonomy" id="387094"/>
    <lineage>
        <taxon>Bacteria</taxon>
        <taxon>Pseudomonadati</taxon>
        <taxon>Bacteroidota</taxon>
        <taxon>Flavobacteriia</taxon>
        <taxon>Flavobacteriales</taxon>
        <taxon>Flavobacteriaceae</taxon>
        <taxon>Flavobacterium</taxon>
    </lineage>
</organism>
<dbReference type="EMBL" id="MUGW01000025">
    <property type="protein sequence ID" value="OXA90387.1"/>
    <property type="molecule type" value="Genomic_DNA"/>
</dbReference>
<comment type="caution">
    <text evidence="1">The sequence shown here is derived from an EMBL/GenBank/DDBJ whole genome shotgun (WGS) entry which is preliminary data.</text>
</comment>
<gene>
    <name evidence="1" type="ORF">B0A66_12510</name>
</gene>
<protein>
    <submittedName>
        <fullName evidence="1">Uncharacterized protein</fullName>
    </submittedName>
</protein>
<proteinExistence type="predicted"/>
<name>A0A226H7X8_9FLAO</name>
<keyword evidence="2" id="KW-1185">Reference proteome</keyword>
<reference evidence="1 2" key="1">
    <citation type="submission" date="2016-11" db="EMBL/GenBank/DDBJ databases">
        <title>Whole genomes of Flavobacteriaceae.</title>
        <authorList>
            <person name="Stine C."/>
            <person name="Li C."/>
            <person name="Tadesse D."/>
        </authorList>
    </citation>
    <scope>NUCLEOTIDE SEQUENCE [LARGE SCALE GENOMIC DNA]</scope>
    <source>
        <strain evidence="1 2">DSM 18292</strain>
    </source>
</reference>
<accession>A0A226H7X8</accession>